<dbReference type="RefSeq" id="XP_062627198.1">
    <property type="nucleotide sequence ID" value="XM_062771214.1"/>
</dbReference>
<evidence type="ECO:0000256" key="1">
    <source>
        <dbReference type="SAM" id="MobiDB-lite"/>
    </source>
</evidence>
<protein>
    <submittedName>
        <fullName evidence="2">Uncharacterized protein</fullName>
    </submittedName>
</protein>
<keyword evidence="3" id="KW-1185">Reference proteome</keyword>
<proteinExistence type="predicted"/>
<feature type="compositionally biased region" description="Acidic residues" evidence="1">
    <location>
        <begin position="73"/>
        <end position="95"/>
    </location>
</feature>
<reference evidence="2" key="1">
    <citation type="submission" date="2023-10" db="EMBL/GenBank/DDBJ databases">
        <authorList>
            <person name="Noh H."/>
        </authorList>
    </citation>
    <scope>NUCLEOTIDE SEQUENCE</scope>
    <source>
        <strain evidence="2">DUCC4014</strain>
    </source>
</reference>
<dbReference type="AlphaFoldDB" id="A0AAF0YB51"/>
<accession>A0AAF0YB51</accession>
<gene>
    <name evidence="2" type="ORF">LOC62_03G004697</name>
</gene>
<dbReference type="EMBL" id="CP086716">
    <property type="protein sequence ID" value="WOO81166.1"/>
    <property type="molecule type" value="Genomic_DNA"/>
</dbReference>
<dbReference type="Proteomes" id="UP000827549">
    <property type="component" value="Chromosome 3"/>
</dbReference>
<organism evidence="2 3">
    <name type="scientific">Vanrija pseudolonga</name>
    <dbReference type="NCBI Taxonomy" id="143232"/>
    <lineage>
        <taxon>Eukaryota</taxon>
        <taxon>Fungi</taxon>
        <taxon>Dikarya</taxon>
        <taxon>Basidiomycota</taxon>
        <taxon>Agaricomycotina</taxon>
        <taxon>Tremellomycetes</taxon>
        <taxon>Trichosporonales</taxon>
        <taxon>Trichosporonaceae</taxon>
        <taxon>Vanrija</taxon>
    </lineage>
</organism>
<name>A0AAF0YB51_9TREE</name>
<dbReference type="GeneID" id="87807932"/>
<feature type="region of interest" description="Disordered" evidence="1">
    <location>
        <begin position="72"/>
        <end position="95"/>
    </location>
</feature>
<evidence type="ECO:0000313" key="2">
    <source>
        <dbReference type="EMBL" id="WOO81166.1"/>
    </source>
</evidence>
<evidence type="ECO:0000313" key="3">
    <source>
        <dbReference type="Proteomes" id="UP000827549"/>
    </source>
</evidence>
<sequence length="95" mass="11178">MAREKRVVSPEHIRKLFPGHPTARTWDYIWRLRYETHHVKGFQSRKQLFETWLTLDRAQTVQGRFGIAGLGNDDPDGVYDDAYDSYDEYGSEEEA</sequence>